<gene>
    <name evidence="1" type="ORF">J2X78_003523</name>
</gene>
<dbReference type="EMBL" id="JAVDTF010000003">
    <property type="protein sequence ID" value="MDR6784949.1"/>
    <property type="molecule type" value="Genomic_DNA"/>
</dbReference>
<sequence length="347" mass="38345">MKSIKLIMLCGLLLIVSCKSFAQKQNFDVISYTLPKGWQQQQNGGGMQLSITDKKSGAYAIAIITKASVSSASANENFDNDWAKLVSGTVQVNGNPTISAPTKENGWDIISGGANYTDGGNKGMANLLTATGGGQTMSVVLMTNTKLYQNELSLFLNSLELKKITPNTTTNASTSSSTQTNGSSIVGLWCYNLLETSGYANGYPQYTAGYFRKEYLFKKDGTYIFRTKNWSAWTKEILFVYESGTYVVHGNQVTVIPSQGRGEWWSKKDNKTTLWGSRQKASDFKLEKTTYTFEIKYFSGSNDNVLYLNPNKSTQRDGVYSQDRFSYTARDIDKSPIDNPPGFKVGL</sequence>
<name>A0ACC6L0Q4_9SPHI</name>
<evidence type="ECO:0000313" key="2">
    <source>
        <dbReference type="Proteomes" id="UP001246858"/>
    </source>
</evidence>
<organism evidence="1 2">
    <name type="scientific">Pedobacter africanus</name>
    <dbReference type="NCBI Taxonomy" id="151894"/>
    <lineage>
        <taxon>Bacteria</taxon>
        <taxon>Pseudomonadati</taxon>
        <taxon>Bacteroidota</taxon>
        <taxon>Sphingobacteriia</taxon>
        <taxon>Sphingobacteriales</taxon>
        <taxon>Sphingobacteriaceae</taxon>
        <taxon>Pedobacter</taxon>
    </lineage>
</organism>
<accession>A0ACC6L0Q4</accession>
<evidence type="ECO:0000313" key="1">
    <source>
        <dbReference type="EMBL" id="MDR6784949.1"/>
    </source>
</evidence>
<dbReference type="Proteomes" id="UP001246858">
    <property type="component" value="Unassembled WGS sequence"/>
</dbReference>
<reference evidence="1" key="1">
    <citation type="submission" date="2023-07" db="EMBL/GenBank/DDBJ databases">
        <title>Sorghum-associated microbial communities from plants grown in Nebraska, USA.</title>
        <authorList>
            <person name="Schachtman D."/>
        </authorList>
    </citation>
    <scope>NUCLEOTIDE SEQUENCE</scope>
    <source>
        <strain evidence="1">2697</strain>
    </source>
</reference>
<proteinExistence type="predicted"/>
<keyword evidence="2" id="KW-1185">Reference proteome</keyword>
<protein>
    <submittedName>
        <fullName evidence="1">Uncharacterized protein</fullName>
    </submittedName>
</protein>
<comment type="caution">
    <text evidence="1">The sequence shown here is derived from an EMBL/GenBank/DDBJ whole genome shotgun (WGS) entry which is preliminary data.</text>
</comment>